<keyword evidence="5" id="KW-1185">Reference proteome</keyword>
<feature type="region of interest" description="Disordered" evidence="3">
    <location>
        <begin position="210"/>
        <end position="264"/>
    </location>
</feature>
<evidence type="ECO:0000313" key="5">
    <source>
        <dbReference type="Proteomes" id="UP001165060"/>
    </source>
</evidence>
<dbReference type="Pfam" id="PF02536">
    <property type="entry name" value="mTERF"/>
    <property type="match status" value="1"/>
</dbReference>
<dbReference type="Proteomes" id="UP001165060">
    <property type="component" value="Unassembled WGS sequence"/>
</dbReference>
<comment type="caution">
    <text evidence="4">The sequence shown here is derived from an EMBL/GenBank/DDBJ whole genome shotgun (WGS) entry which is preliminary data.</text>
</comment>
<evidence type="ECO:0000256" key="2">
    <source>
        <dbReference type="ARBA" id="ARBA00022946"/>
    </source>
</evidence>
<sequence>MRTNLEFLQKRLCLSPDKIKSTLIQRASLLKLSSSAIEAKIEAVRHEAGMNDEEARSFFQRGAQVLLMGSENTLAKIAFVRSRLRLTGAELKKLLLAMPHVAAMNSERNFEPKVAFIEGLLGAEATKDYVVRSPQILAASLHKRLIPRLLQLRLEAPNIGESTEVEEWTTLLDDMRRKTDEKWDEVLRRKGGREGGGEDGSIYYWHEQGEEAPSAEEIEELMKDLDIEEGEGGGEGVWEEEDADKDEIDEFNIVPNPGGSASVN</sequence>
<dbReference type="EMBL" id="BRYB01005269">
    <property type="protein sequence ID" value="GMI22409.1"/>
    <property type="molecule type" value="Genomic_DNA"/>
</dbReference>
<dbReference type="InterPro" id="IPR038538">
    <property type="entry name" value="MTERF_sf"/>
</dbReference>
<evidence type="ECO:0000313" key="4">
    <source>
        <dbReference type="EMBL" id="GMI22409.1"/>
    </source>
</evidence>
<reference evidence="4 5" key="1">
    <citation type="journal article" date="2023" name="Commun. Biol.">
        <title>Genome analysis of Parmales, the sister group of diatoms, reveals the evolutionary specialization of diatoms from phago-mixotrophs to photoautotrophs.</title>
        <authorList>
            <person name="Ban H."/>
            <person name="Sato S."/>
            <person name="Yoshikawa S."/>
            <person name="Yamada K."/>
            <person name="Nakamura Y."/>
            <person name="Ichinomiya M."/>
            <person name="Sato N."/>
            <person name="Blanc-Mathieu R."/>
            <person name="Endo H."/>
            <person name="Kuwata A."/>
            <person name="Ogata H."/>
        </authorList>
    </citation>
    <scope>NUCLEOTIDE SEQUENCE [LARGE SCALE GENOMIC DNA]</scope>
</reference>
<name>A0ABQ6M9X6_9STRA</name>
<accession>A0ABQ6M9X6</accession>
<proteinExistence type="inferred from homology"/>
<dbReference type="Gene3D" id="1.25.70.10">
    <property type="entry name" value="Transcription termination factor 3, mitochondrial"/>
    <property type="match status" value="1"/>
</dbReference>
<organism evidence="4 5">
    <name type="scientific">Tetraparma gracilis</name>
    <dbReference type="NCBI Taxonomy" id="2962635"/>
    <lineage>
        <taxon>Eukaryota</taxon>
        <taxon>Sar</taxon>
        <taxon>Stramenopiles</taxon>
        <taxon>Ochrophyta</taxon>
        <taxon>Bolidophyceae</taxon>
        <taxon>Parmales</taxon>
        <taxon>Triparmaceae</taxon>
        <taxon>Tetraparma</taxon>
    </lineage>
</organism>
<keyword evidence="2" id="KW-0809">Transit peptide</keyword>
<dbReference type="InterPro" id="IPR003690">
    <property type="entry name" value="MTERF"/>
</dbReference>
<evidence type="ECO:0000256" key="1">
    <source>
        <dbReference type="ARBA" id="ARBA00007692"/>
    </source>
</evidence>
<evidence type="ECO:0000256" key="3">
    <source>
        <dbReference type="SAM" id="MobiDB-lite"/>
    </source>
</evidence>
<protein>
    <submittedName>
        <fullName evidence="4">Uncharacterized protein</fullName>
    </submittedName>
</protein>
<comment type="similarity">
    <text evidence="1">Belongs to the mTERF family.</text>
</comment>
<feature type="compositionally biased region" description="Acidic residues" evidence="3">
    <location>
        <begin position="226"/>
        <end position="250"/>
    </location>
</feature>
<gene>
    <name evidence="4" type="ORF">TeGR_g3646</name>
</gene>